<dbReference type="Gene3D" id="3.20.20.80">
    <property type="entry name" value="Glycosidases"/>
    <property type="match status" value="1"/>
</dbReference>
<dbReference type="InterPro" id="IPR017853">
    <property type="entry name" value="GH"/>
</dbReference>
<proteinExistence type="inferred from homology"/>
<keyword evidence="7" id="KW-1133">Transmembrane helix</keyword>
<dbReference type="SUPFAM" id="SSF54556">
    <property type="entry name" value="Chitinase insertion domain"/>
    <property type="match status" value="1"/>
</dbReference>
<dbReference type="GO" id="GO:0006032">
    <property type="term" value="P:chitin catabolic process"/>
    <property type="evidence" value="ECO:0007669"/>
    <property type="project" value="TreeGrafter"/>
</dbReference>
<dbReference type="EMBL" id="BKCP01007037">
    <property type="protein sequence ID" value="GER44594.1"/>
    <property type="molecule type" value="Genomic_DNA"/>
</dbReference>
<dbReference type="PROSITE" id="PS01095">
    <property type="entry name" value="GH18_1"/>
    <property type="match status" value="1"/>
</dbReference>
<comment type="caution">
    <text evidence="9">The sequence shown here is derived from an EMBL/GenBank/DDBJ whole genome shotgun (WGS) entry which is preliminary data.</text>
</comment>
<evidence type="ECO:0000313" key="10">
    <source>
        <dbReference type="Proteomes" id="UP000325081"/>
    </source>
</evidence>
<name>A0A5A7QHN8_STRAF</name>
<keyword evidence="7" id="KW-0472">Membrane</keyword>
<keyword evidence="10" id="KW-1185">Reference proteome</keyword>
<reference evidence="10" key="1">
    <citation type="journal article" date="2019" name="Curr. Biol.">
        <title>Genome Sequence of Striga asiatica Provides Insight into the Evolution of Plant Parasitism.</title>
        <authorList>
            <person name="Yoshida S."/>
            <person name="Kim S."/>
            <person name="Wafula E.K."/>
            <person name="Tanskanen J."/>
            <person name="Kim Y.M."/>
            <person name="Honaas L."/>
            <person name="Yang Z."/>
            <person name="Spallek T."/>
            <person name="Conn C.E."/>
            <person name="Ichihashi Y."/>
            <person name="Cheong K."/>
            <person name="Cui S."/>
            <person name="Der J.P."/>
            <person name="Gundlach H."/>
            <person name="Jiao Y."/>
            <person name="Hori C."/>
            <person name="Ishida J.K."/>
            <person name="Kasahara H."/>
            <person name="Kiba T."/>
            <person name="Kim M.S."/>
            <person name="Koo N."/>
            <person name="Laohavisit A."/>
            <person name="Lee Y.H."/>
            <person name="Lumba S."/>
            <person name="McCourt P."/>
            <person name="Mortimer J.C."/>
            <person name="Mutuku J.M."/>
            <person name="Nomura T."/>
            <person name="Sasaki-Sekimoto Y."/>
            <person name="Seto Y."/>
            <person name="Wang Y."/>
            <person name="Wakatake T."/>
            <person name="Sakakibara H."/>
            <person name="Demura T."/>
            <person name="Yamaguchi S."/>
            <person name="Yoneyama K."/>
            <person name="Manabe R.I."/>
            <person name="Nelson D.C."/>
            <person name="Schulman A.H."/>
            <person name="Timko M.P."/>
            <person name="dePamphilis C.W."/>
            <person name="Choi D."/>
            <person name="Shirasu K."/>
        </authorList>
    </citation>
    <scope>NUCLEOTIDE SEQUENCE [LARGE SCALE GENOMIC DNA]</scope>
    <source>
        <strain evidence="10">cv. UVA1</strain>
    </source>
</reference>
<keyword evidence="4" id="KW-0325">Glycoprotein</keyword>
<evidence type="ECO:0000259" key="8">
    <source>
        <dbReference type="PROSITE" id="PS51910"/>
    </source>
</evidence>
<keyword evidence="2" id="KW-0732">Signal</keyword>
<dbReference type="Proteomes" id="UP000325081">
    <property type="component" value="Unassembled WGS sequence"/>
</dbReference>
<dbReference type="InterPro" id="IPR001579">
    <property type="entry name" value="Glyco_hydro_18_chit_AS"/>
</dbReference>
<evidence type="ECO:0000256" key="5">
    <source>
        <dbReference type="ARBA" id="ARBA00023295"/>
    </source>
</evidence>
<dbReference type="SUPFAM" id="SSF51445">
    <property type="entry name" value="(Trans)glycosidases"/>
    <property type="match status" value="1"/>
</dbReference>
<feature type="non-terminal residue" evidence="9">
    <location>
        <position position="1"/>
    </location>
</feature>
<keyword evidence="7" id="KW-0812">Transmembrane</keyword>
<evidence type="ECO:0000256" key="2">
    <source>
        <dbReference type="ARBA" id="ARBA00022729"/>
    </source>
</evidence>
<dbReference type="InterPro" id="IPR011583">
    <property type="entry name" value="Chitinase_II/V-like_cat"/>
</dbReference>
<protein>
    <submittedName>
        <fullName evidence="9">Chitinase</fullName>
    </submittedName>
</protein>
<keyword evidence="3 6" id="KW-0378">Hydrolase</keyword>
<dbReference type="CDD" id="cd02879">
    <property type="entry name" value="GH18_plant_chitinase_class_V"/>
    <property type="match status" value="1"/>
</dbReference>
<dbReference type="OrthoDB" id="9890280at2759"/>
<dbReference type="Pfam" id="PF00704">
    <property type="entry name" value="Glyco_hydro_18"/>
    <property type="match status" value="1"/>
</dbReference>
<organism evidence="9 10">
    <name type="scientific">Striga asiatica</name>
    <name type="common">Asiatic witchweed</name>
    <name type="synonym">Buchnera asiatica</name>
    <dbReference type="NCBI Taxonomy" id="4170"/>
    <lineage>
        <taxon>Eukaryota</taxon>
        <taxon>Viridiplantae</taxon>
        <taxon>Streptophyta</taxon>
        <taxon>Embryophyta</taxon>
        <taxon>Tracheophyta</taxon>
        <taxon>Spermatophyta</taxon>
        <taxon>Magnoliopsida</taxon>
        <taxon>eudicotyledons</taxon>
        <taxon>Gunneridae</taxon>
        <taxon>Pentapetalae</taxon>
        <taxon>asterids</taxon>
        <taxon>lamiids</taxon>
        <taxon>Lamiales</taxon>
        <taxon>Orobanchaceae</taxon>
        <taxon>Buchnereae</taxon>
        <taxon>Striga</taxon>
    </lineage>
</organism>
<dbReference type="PANTHER" id="PTHR11177">
    <property type="entry name" value="CHITINASE"/>
    <property type="match status" value="1"/>
</dbReference>
<evidence type="ECO:0000256" key="1">
    <source>
        <dbReference type="ARBA" id="ARBA00008682"/>
    </source>
</evidence>
<evidence type="ECO:0000256" key="7">
    <source>
        <dbReference type="SAM" id="Phobius"/>
    </source>
</evidence>
<evidence type="ECO:0000256" key="4">
    <source>
        <dbReference type="ARBA" id="ARBA00023180"/>
    </source>
</evidence>
<evidence type="ECO:0000256" key="6">
    <source>
        <dbReference type="RuleBase" id="RU000489"/>
    </source>
</evidence>
<evidence type="ECO:0000313" key="9">
    <source>
        <dbReference type="EMBL" id="GER44594.1"/>
    </source>
</evidence>
<feature type="transmembrane region" description="Helical" evidence="7">
    <location>
        <begin position="9"/>
        <end position="39"/>
    </location>
</feature>
<dbReference type="SMART" id="SM00636">
    <property type="entry name" value="Glyco_18"/>
    <property type="match status" value="1"/>
</dbReference>
<dbReference type="GO" id="GO:0008061">
    <property type="term" value="F:chitin binding"/>
    <property type="evidence" value="ECO:0007669"/>
    <property type="project" value="InterPro"/>
</dbReference>
<dbReference type="InterPro" id="IPR029070">
    <property type="entry name" value="Chitinase_insertion_sf"/>
</dbReference>
<sequence length="408" mass="45376">LIIITINKLVIYCIVTLTMEVTKLFFITSTLSFLFLAAYSAPTPSRLIPVKSTYFLPTENMAPSDINAECFTHIFFAFLVPNNTTFTFDITPDLDHSLQDFTSTLKAKNPQLRVLFSIGGGDIGPSLFSYMASNPDTRSAFIKSSIDVARKYGFDGFDLDYEFPQNASDMANLGQLLKEWRAAVKHEKRAAVKPEKRASGKKKQETLLITAAVYYAADISLSGPPRSYPAAQITKYLDWVNMMDYDLKGSWDTSATGEHAQLYDATGGNLSVSYGVDSWIQAGVPPHMLVMGLPLYGKTWELKSNKVFEIGAPAVGVGPGADGIMTYSEVVDFIKKKKKKVKVYYDNITVSMYAVASKDWIGYDDVPSVTAKLQYALDKKLRGYFFWTIPDDDKNWTISCTASNLWTG</sequence>
<dbReference type="InterPro" id="IPR050314">
    <property type="entry name" value="Glycosyl_Hydrlase_18"/>
</dbReference>
<keyword evidence="5 6" id="KW-0326">Glycosidase</keyword>
<dbReference type="AlphaFoldDB" id="A0A5A7QHN8"/>
<feature type="domain" description="GH18" evidence="8">
    <location>
        <begin position="49"/>
        <end position="408"/>
    </location>
</feature>
<dbReference type="FunFam" id="3.10.50.10:FF:000003">
    <property type="entry name" value="Class V chitinase CHIT5b"/>
    <property type="match status" value="1"/>
</dbReference>
<gene>
    <name evidence="9" type="ORF">STAS_21487</name>
</gene>
<dbReference type="PROSITE" id="PS51910">
    <property type="entry name" value="GH18_2"/>
    <property type="match status" value="1"/>
</dbReference>
<accession>A0A5A7QHN8</accession>
<dbReference type="GO" id="GO:0004568">
    <property type="term" value="F:chitinase activity"/>
    <property type="evidence" value="ECO:0007669"/>
    <property type="project" value="TreeGrafter"/>
</dbReference>
<dbReference type="GO" id="GO:0005975">
    <property type="term" value="P:carbohydrate metabolic process"/>
    <property type="evidence" value="ECO:0007669"/>
    <property type="project" value="InterPro"/>
</dbReference>
<dbReference type="Gene3D" id="3.10.50.10">
    <property type="match status" value="1"/>
</dbReference>
<comment type="similarity">
    <text evidence="1">Belongs to the glycosyl hydrolase 18 family. Chitinase class V subfamily.</text>
</comment>
<dbReference type="GO" id="GO:0005576">
    <property type="term" value="C:extracellular region"/>
    <property type="evidence" value="ECO:0007669"/>
    <property type="project" value="TreeGrafter"/>
</dbReference>
<dbReference type="InterPro" id="IPR001223">
    <property type="entry name" value="Glyco_hydro18_cat"/>
</dbReference>
<evidence type="ECO:0000256" key="3">
    <source>
        <dbReference type="ARBA" id="ARBA00022801"/>
    </source>
</evidence>
<dbReference type="PANTHER" id="PTHR11177:SF396">
    <property type="entry name" value="NOD FACTOR HYDROLASE PROTEIN 1"/>
    <property type="match status" value="1"/>
</dbReference>